<comment type="similarity">
    <text evidence="1">Belongs to the DIM1 family.</text>
</comment>
<reference evidence="2" key="1">
    <citation type="submission" date="2022-11" db="EMBL/GenBank/DDBJ databases">
        <title>Centuries of genome instability and evolution in soft-shell clam transmissible cancer (bioRxiv).</title>
        <authorList>
            <person name="Hart S.F.M."/>
            <person name="Yonemitsu M.A."/>
            <person name="Giersch R.M."/>
            <person name="Beal B.F."/>
            <person name="Arriagada G."/>
            <person name="Davis B.W."/>
            <person name="Ostrander E.A."/>
            <person name="Goff S.P."/>
            <person name="Metzger M.J."/>
        </authorList>
    </citation>
    <scope>NUCLEOTIDE SEQUENCE</scope>
    <source>
        <strain evidence="2">MELC-2E11</strain>
        <tissue evidence="2">Siphon/mantle</tissue>
    </source>
</reference>
<evidence type="ECO:0000256" key="1">
    <source>
        <dbReference type="ARBA" id="ARBA00008241"/>
    </source>
</evidence>
<dbReference type="Proteomes" id="UP001164746">
    <property type="component" value="Chromosome 14"/>
</dbReference>
<dbReference type="PANTHER" id="PTHR12052:SF4">
    <property type="entry name" value="THIOREDOXIN-LIKE PROTEIN 4B"/>
    <property type="match status" value="1"/>
</dbReference>
<accession>A0ABY7FVG4</accession>
<dbReference type="Pfam" id="PF02966">
    <property type="entry name" value="DIM1"/>
    <property type="match status" value="2"/>
</dbReference>
<dbReference type="EMBL" id="CP111025">
    <property type="protein sequence ID" value="WAR26180.1"/>
    <property type="molecule type" value="Genomic_DNA"/>
</dbReference>
<dbReference type="PANTHER" id="PTHR12052">
    <property type="entry name" value="THIOREDOXIN-LIKE PROTEN 4A, 4B"/>
    <property type="match status" value="1"/>
</dbReference>
<organism evidence="2 3">
    <name type="scientific">Mya arenaria</name>
    <name type="common">Soft-shell clam</name>
    <dbReference type="NCBI Taxonomy" id="6604"/>
    <lineage>
        <taxon>Eukaryota</taxon>
        <taxon>Metazoa</taxon>
        <taxon>Spiralia</taxon>
        <taxon>Lophotrochozoa</taxon>
        <taxon>Mollusca</taxon>
        <taxon>Bivalvia</taxon>
        <taxon>Autobranchia</taxon>
        <taxon>Heteroconchia</taxon>
        <taxon>Euheterodonta</taxon>
        <taxon>Imparidentia</taxon>
        <taxon>Neoheterodontei</taxon>
        <taxon>Myida</taxon>
        <taxon>Myoidea</taxon>
        <taxon>Myidae</taxon>
        <taxon>Mya</taxon>
    </lineage>
</organism>
<name>A0ABY7FVG4_MYAAR</name>
<sequence>MASYLLPHLQSKQDVDNVIRHTEELVLVLRFGKDEDPVCLQLDHILAKSVDDLGKMAKIYTVDVDKVPVTADHTKFIGTFQSKQDLIDVVEVIFRGAMKGKVMVRSPLDPTTLQKYDLVYKDF</sequence>
<evidence type="ECO:0000313" key="2">
    <source>
        <dbReference type="EMBL" id="WAR26180.1"/>
    </source>
</evidence>
<dbReference type="SMART" id="SM01410">
    <property type="entry name" value="DIM1"/>
    <property type="match status" value="1"/>
</dbReference>
<proteinExistence type="inferred from homology"/>
<evidence type="ECO:0000313" key="3">
    <source>
        <dbReference type="Proteomes" id="UP001164746"/>
    </source>
</evidence>
<protein>
    <submittedName>
        <fullName evidence="2">TXN4B-like protein</fullName>
    </submittedName>
</protein>
<dbReference type="InterPro" id="IPR004123">
    <property type="entry name" value="Dim1"/>
</dbReference>
<dbReference type="Gene3D" id="3.40.30.10">
    <property type="entry name" value="Glutaredoxin"/>
    <property type="match status" value="2"/>
</dbReference>
<dbReference type="InterPro" id="IPR036249">
    <property type="entry name" value="Thioredoxin-like_sf"/>
</dbReference>
<dbReference type="SUPFAM" id="SSF52833">
    <property type="entry name" value="Thioredoxin-like"/>
    <property type="match status" value="1"/>
</dbReference>
<gene>
    <name evidence="2" type="ORF">MAR_011884</name>
</gene>
<keyword evidence="3" id="KW-1185">Reference proteome</keyword>